<feature type="active site" evidence="9">
    <location>
        <position position="130"/>
    </location>
</feature>
<evidence type="ECO:0000256" key="1">
    <source>
        <dbReference type="ARBA" id="ARBA00006139"/>
    </source>
</evidence>
<gene>
    <name evidence="9" type="primary">lspA</name>
    <name evidence="12" type="ORF">F6S87_05330</name>
</gene>
<evidence type="ECO:0000256" key="7">
    <source>
        <dbReference type="ARBA" id="ARBA00022989"/>
    </source>
</evidence>
<dbReference type="PANTHER" id="PTHR33695:SF1">
    <property type="entry name" value="LIPOPROTEIN SIGNAL PEPTIDASE"/>
    <property type="match status" value="1"/>
</dbReference>
<evidence type="ECO:0000256" key="5">
    <source>
        <dbReference type="ARBA" id="ARBA00022750"/>
    </source>
</evidence>
<protein>
    <recommendedName>
        <fullName evidence="9">Lipoprotein signal peptidase</fullName>
        <ecNumber evidence="9">3.4.23.36</ecNumber>
    </recommendedName>
    <alternativeName>
        <fullName evidence="9">Prolipoprotein signal peptidase</fullName>
    </alternativeName>
    <alternativeName>
        <fullName evidence="9">Signal peptidase II</fullName>
        <shortName evidence="9">SPase II</shortName>
    </alternativeName>
</protein>
<keyword evidence="7 9" id="KW-1133">Transmembrane helix</keyword>
<evidence type="ECO:0000256" key="2">
    <source>
        <dbReference type="ARBA" id="ARBA00022475"/>
    </source>
</evidence>
<comment type="subcellular location">
    <subcellularLocation>
        <location evidence="9">Cell membrane</location>
        <topology evidence="9">Multi-pass membrane protein</topology>
    </subcellularLocation>
</comment>
<dbReference type="NCBIfam" id="NF011353">
    <property type="entry name" value="PRK14771.1"/>
    <property type="match status" value="1"/>
</dbReference>
<keyword evidence="2 9" id="KW-1003">Cell membrane</keyword>
<feature type="active site" evidence="9">
    <location>
        <position position="143"/>
    </location>
</feature>
<reference evidence="12 13" key="1">
    <citation type="submission" date="2019-09" db="EMBL/GenBank/DDBJ databases">
        <title>Phylogenetic characterization of a novel taxon of the genus Bifidobacterium: Bifidobacterium choloepi sp. nov.</title>
        <authorList>
            <person name="Modesto M."/>
            <person name="Satti M."/>
        </authorList>
    </citation>
    <scope>NUCLEOTIDE SEQUENCE [LARGE SCALE GENOMIC DNA]</scope>
    <source>
        <strain evidence="12 13">BRDM6</strain>
    </source>
</reference>
<feature type="transmembrane region" description="Helical" evidence="9">
    <location>
        <begin position="12"/>
        <end position="28"/>
    </location>
</feature>
<feature type="compositionally biased region" description="Low complexity" evidence="11">
    <location>
        <begin position="241"/>
        <end position="252"/>
    </location>
</feature>
<dbReference type="PRINTS" id="PR00781">
    <property type="entry name" value="LIPOSIGPTASE"/>
</dbReference>
<comment type="similarity">
    <text evidence="1 9 10">Belongs to the peptidase A8 family.</text>
</comment>
<name>A0A6I5NMS4_9BIFI</name>
<dbReference type="UniPathway" id="UPA00665"/>
<dbReference type="HAMAP" id="MF_00161">
    <property type="entry name" value="LspA"/>
    <property type="match status" value="1"/>
</dbReference>
<evidence type="ECO:0000256" key="4">
    <source>
        <dbReference type="ARBA" id="ARBA00022692"/>
    </source>
</evidence>
<dbReference type="AlphaFoldDB" id="A0A6I5NMS4"/>
<keyword evidence="6 9" id="KW-0378">Hydrolase</keyword>
<keyword evidence="5 9" id="KW-0064">Aspartyl protease</keyword>
<comment type="catalytic activity">
    <reaction evidence="9">
        <text>Release of signal peptides from bacterial membrane prolipoproteins. Hydrolyzes -Xaa-Yaa-Zaa-|-(S,diacylglyceryl)Cys-, in which Xaa is hydrophobic (preferably Leu), and Yaa (Ala or Ser) and Zaa (Gly or Ala) have small, neutral side chains.</text>
        <dbReference type="EC" id="3.4.23.36"/>
    </reaction>
</comment>
<feature type="compositionally biased region" description="Basic and acidic residues" evidence="11">
    <location>
        <begin position="200"/>
        <end position="240"/>
    </location>
</feature>
<evidence type="ECO:0000256" key="9">
    <source>
        <dbReference type="HAMAP-Rule" id="MF_00161"/>
    </source>
</evidence>
<dbReference type="EMBL" id="VYSG01000002">
    <property type="protein sequence ID" value="NEG70022.1"/>
    <property type="molecule type" value="Genomic_DNA"/>
</dbReference>
<comment type="pathway">
    <text evidence="9">Protein modification; lipoprotein biosynthesis (signal peptide cleavage).</text>
</comment>
<dbReference type="GO" id="GO:0004190">
    <property type="term" value="F:aspartic-type endopeptidase activity"/>
    <property type="evidence" value="ECO:0007669"/>
    <property type="project" value="UniProtKB-UniRule"/>
</dbReference>
<evidence type="ECO:0000256" key="8">
    <source>
        <dbReference type="ARBA" id="ARBA00023136"/>
    </source>
</evidence>
<evidence type="ECO:0000256" key="10">
    <source>
        <dbReference type="RuleBase" id="RU004181"/>
    </source>
</evidence>
<keyword evidence="3 9" id="KW-0645">Protease</keyword>
<feature type="transmembrane region" description="Helical" evidence="9">
    <location>
        <begin position="134"/>
        <end position="163"/>
    </location>
</feature>
<evidence type="ECO:0000256" key="6">
    <source>
        <dbReference type="ARBA" id="ARBA00022801"/>
    </source>
</evidence>
<comment type="function">
    <text evidence="9">This protein specifically catalyzes the removal of signal peptides from prolipoproteins.</text>
</comment>
<dbReference type="GO" id="GO:0006508">
    <property type="term" value="P:proteolysis"/>
    <property type="evidence" value="ECO:0007669"/>
    <property type="project" value="UniProtKB-KW"/>
</dbReference>
<sequence>MMTRSSGQGRLRARVAVFACIAVVALIVDQLTKYWAERTLSAGQTVVVIPRILSLKLVHNPGASLGMGSGATWLISLIACVACIVLVWLTVKTISMAYTVLFALAFAGAFGNLIDRIAYADGFMNGKVVDFLNYGWSVGNVADVFLTVAGVGIVICVIAGVPFSQKELEREERNFEQSDGLDFHDDPSFDGAASPDFAGDAERDAELAGELGEKRRAGGNSHDSHDSHDSRDANDSRESSRSGNQSSSGQSN</sequence>
<feature type="transmembrane region" description="Helical" evidence="9">
    <location>
        <begin position="70"/>
        <end position="89"/>
    </location>
</feature>
<proteinExistence type="inferred from homology"/>
<feature type="compositionally biased region" description="Basic and acidic residues" evidence="11">
    <location>
        <begin position="174"/>
        <end position="187"/>
    </location>
</feature>
<dbReference type="Proteomes" id="UP000469292">
    <property type="component" value="Unassembled WGS sequence"/>
</dbReference>
<dbReference type="InterPro" id="IPR001872">
    <property type="entry name" value="Peptidase_A8"/>
</dbReference>
<dbReference type="Pfam" id="PF01252">
    <property type="entry name" value="Peptidase_A8"/>
    <property type="match status" value="1"/>
</dbReference>
<feature type="transmembrane region" description="Helical" evidence="9">
    <location>
        <begin position="96"/>
        <end position="114"/>
    </location>
</feature>
<evidence type="ECO:0000256" key="3">
    <source>
        <dbReference type="ARBA" id="ARBA00022670"/>
    </source>
</evidence>
<evidence type="ECO:0000313" key="12">
    <source>
        <dbReference type="EMBL" id="NEG70022.1"/>
    </source>
</evidence>
<dbReference type="PANTHER" id="PTHR33695">
    <property type="entry name" value="LIPOPROTEIN SIGNAL PEPTIDASE"/>
    <property type="match status" value="1"/>
</dbReference>
<evidence type="ECO:0000256" key="11">
    <source>
        <dbReference type="SAM" id="MobiDB-lite"/>
    </source>
</evidence>
<accession>A0A6I5NMS4</accession>
<keyword evidence="8 9" id="KW-0472">Membrane</keyword>
<evidence type="ECO:0000313" key="13">
    <source>
        <dbReference type="Proteomes" id="UP000469292"/>
    </source>
</evidence>
<comment type="caution">
    <text evidence="12">The sequence shown here is derived from an EMBL/GenBank/DDBJ whole genome shotgun (WGS) entry which is preliminary data.</text>
</comment>
<dbReference type="EC" id="3.4.23.36" evidence="9"/>
<keyword evidence="4 9" id="KW-0812">Transmembrane</keyword>
<organism evidence="12 13">
    <name type="scientific">Bifidobacterium choloepi</name>
    <dbReference type="NCBI Taxonomy" id="2614131"/>
    <lineage>
        <taxon>Bacteria</taxon>
        <taxon>Bacillati</taxon>
        <taxon>Actinomycetota</taxon>
        <taxon>Actinomycetes</taxon>
        <taxon>Bifidobacteriales</taxon>
        <taxon>Bifidobacteriaceae</taxon>
        <taxon>Bifidobacterium</taxon>
    </lineage>
</organism>
<dbReference type="GO" id="GO:0005886">
    <property type="term" value="C:plasma membrane"/>
    <property type="evidence" value="ECO:0007669"/>
    <property type="project" value="UniProtKB-SubCell"/>
</dbReference>
<keyword evidence="13" id="KW-1185">Reference proteome</keyword>
<feature type="region of interest" description="Disordered" evidence="11">
    <location>
        <begin position="174"/>
        <end position="252"/>
    </location>
</feature>